<reference evidence="4 5" key="1">
    <citation type="submission" date="2018-08" db="EMBL/GenBank/DDBJ databases">
        <title>A genome reference for cultivated species of the human gut microbiota.</title>
        <authorList>
            <person name="Zou Y."/>
            <person name="Xue W."/>
            <person name="Luo G."/>
        </authorList>
    </citation>
    <scope>NUCLEOTIDE SEQUENCE [LARGE SCALE GENOMIC DNA]</scope>
    <source>
        <strain evidence="3 5">AF26-4BH</strain>
        <strain evidence="2 4">TF05-5AC</strain>
    </source>
</reference>
<comment type="caution">
    <text evidence="2">The sequence shown here is derived from an EMBL/GenBank/DDBJ whole genome shotgun (WGS) entry which is preliminary data.</text>
</comment>
<dbReference type="PANTHER" id="PTHR43649">
    <property type="entry name" value="ARABINOSE-BINDING PROTEIN-RELATED"/>
    <property type="match status" value="1"/>
</dbReference>
<dbReference type="SUPFAM" id="SSF53850">
    <property type="entry name" value="Periplasmic binding protein-like II"/>
    <property type="match status" value="1"/>
</dbReference>
<dbReference type="OrthoDB" id="2492023at2"/>
<feature type="signal peptide" evidence="1">
    <location>
        <begin position="1"/>
        <end position="26"/>
    </location>
</feature>
<keyword evidence="1" id="KW-0732">Signal</keyword>
<evidence type="ECO:0000313" key="5">
    <source>
        <dbReference type="Proteomes" id="UP000261166"/>
    </source>
</evidence>
<evidence type="ECO:0000256" key="1">
    <source>
        <dbReference type="SAM" id="SignalP"/>
    </source>
</evidence>
<dbReference type="PANTHER" id="PTHR43649:SF12">
    <property type="entry name" value="DIACETYLCHITOBIOSE BINDING PROTEIN DASA"/>
    <property type="match status" value="1"/>
</dbReference>
<evidence type="ECO:0000313" key="2">
    <source>
        <dbReference type="EMBL" id="RGE63627.1"/>
    </source>
</evidence>
<dbReference type="PROSITE" id="PS51257">
    <property type="entry name" value="PROKAR_LIPOPROTEIN"/>
    <property type="match status" value="1"/>
</dbReference>
<dbReference type="Proteomes" id="UP000260812">
    <property type="component" value="Unassembled WGS sequence"/>
</dbReference>
<dbReference type="Pfam" id="PF13416">
    <property type="entry name" value="SBP_bac_8"/>
    <property type="match status" value="1"/>
</dbReference>
<evidence type="ECO:0000313" key="3">
    <source>
        <dbReference type="EMBL" id="RGE64738.1"/>
    </source>
</evidence>
<feature type="chain" id="PRO_5044080640" evidence="1">
    <location>
        <begin position="27"/>
        <end position="559"/>
    </location>
</feature>
<dbReference type="InterPro" id="IPR006059">
    <property type="entry name" value="SBP"/>
</dbReference>
<dbReference type="AlphaFoldDB" id="A0A3E3I9C2"/>
<dbReference type="InterPro" id="IPR050490">
    <property type="entry name" value="Bact_solute-bd_prot1"/>
</dbReference>
<accession>A0A3E3I9C2</accession>
<dbReference type="Gene3D" id="3.40.190.10">
    <property type="entry name" value="Periplasmic binding protein-like II"/>
    <property type="match status" value="2"/>
</dbReference>
<organism evidence="2 4">
    <name type="scientific">Eisenbergiella massiliensis</name>
    <dbReference type="NCBI Taxonomy" id="1720294"/>
    <lineage>
        <taxon>Bacteria</taxon>
        <taxon>Bacillati</taxon>
        <taxon>Bacillota</taxon>
        <taxon>Clostridia</taxon>
        <taxon>Lachnospirales</taxon>
        <taxon>Lachnospiraceae</taxon>
        <taxon>Eisenbergiella</taxon>
    </lineage>
</organism>
<sequence>MKRKENMMRGNLKKWMALMLSTTMLAACMTGCGSEEKEAASKNEPAKEEAAVENTEVAEEASGYQTTYGSKQFDDVTIKVELWDRSNAPEGSTITDNKWVDYVNQEMGKVGIKVEFVPVPRSDEMSKMQTMVASQTAPDITITYSYATAEDYFKQGGIWNLAPFIDGEDQAKNIKEYIGKDVLDIARTPDNELYGIVARRATTAACNMYLRKDWLDKLGLAIPTTPDELYHVIDQMVNNNPDGMKEVIGLEPWMFYNLRIAFSQVTEDPLMSRVASGADYITEYADPGSKEYYRFLNKAYNNGLMHKEYFALNEDQFKSYIVTGALACFEANVNFAADPVRGNLVKTLQDNVPGAELISLPALKNPNDGKQYSSGYCPGGLIAFCPLTADEETVEACMTYLDWMCTKEGGFAIYHGFEGEHFEYNEDGVPIAKDVAYNAKDKDWLRQDLFLTGNSGYFATAEEFNASQAAEAPGFEEFVTQSFENSLSGTVINAEAYSSPSTSELTTDLGLVRDEYKVSCVTCPEDEFEATYAEYMSELEKAGIQKIIDERIEYFSSME</sequence>
<protein>
    <submittedName>
        <fullName evidence="2">Extracellular solute-binding protein</fullName>
    </submittedName>
</protein>
<evidence type="ECO:0000313" key="4">
    <source>
        <dbReference type="Proteomes" id="UP000260812"/>
    </source>
</evidence>
<proteinExistence type="predicted"/>
<dbReference type="EMBL" id="QVLU01000037">
    <property type="protein sequence ID" value="RGE64738.1"/>
    <property type="molecule type" value="Genomic_DNA"/>
</dbReference>
<gene>
    <name evidence="3" type="ORF">DWY69_26485</name>
    <name evidence="2" type="ORF">DXC51_06715</name>
</gene>
<dbReference type="EMBL" id="QVLV01000003">
    <property type="protein sequence ID" value="RGE63627.1"/>
    <property type="molecule type" value="Genomic_DNA"/>
</dbReference>
<name>A0A3E3I9C2_9FIRM</name>
<keyword evidence="4" id="KW-1185">Reference proteome</keyword>
<dbReference type="Proteomes" id="UP000261166">
    <property type="component" value="Unassembled WGS sequence"/>
</dbReference>